<dbReference type="InterPro" id="IPR021373">
    <property type="entry name" value="DUF2993"/>
</dbReference>
<dbReference type="AlphaFoldDB" id="A0A1X7IHX1"/>
<protein>
    <submittedName>
        <fullName evidence="1">DUF2993 domain-containing protein</fullName>
    </submittedName>
</protein>
<dbReference type="OrthoDB" id="4424949at2"/>
<reference evidence="1 4" key="3">
    <citation type="journal article" date="2020" name="Biotechnol. Biofuels">
        <title>New insights from the biogas microbiome by comprehensive genome-resolved metagenomics of nearly 1600 species originating from multiple anaerobic digesters.</title>
        <authorList>
            <person name="Campanaro S."/>
            <person name="Treu L."/>
            <person name="Rodriguez-R L.M."/>
            <person name="Kovalovszki A."/>
            <person name="Ziels R.M."/>
            <person name="Maus I."/>
            <person name="Zhu X."/>
            <person name="Kougias P.G."/>
            <person name="Basile A."/>
            <person name="Luo G."/>
            <person name="Schluter A."/>
            <person name="Konstantinidis K.T."/>
            <person name="Angelidaki I."/>
        </authorList>
    </citation>
    <scope>NUCLEOTIDE SEQUENCE [LARGE SCALE GENOMIC DNA]</scope>
    <source>
        <strain evidence="1">AS23ysBPME_344</strain>
    </source>
</reference>
<dbReference type="Proteomes" id="UP000193309">
    <property type="component" value="Unassembled WGS sequence"/>
</dbReference>
<proteinExistence type="predicted"/>
<evidence type="ECO:0000313" key="4">
    <source>
        <dbReference type="Proteomes" id="UP000568696"/>
    </source>
</evidence>
<dbReference type="Proteomes" id="UP000568696">
    <property type="component" value="Unassembled WGS sequence"/>
</dbReference>
<dbReference type="EMBL" id="FXAR01000002">
    <property type="protein sequence ID" value="SMG14458.1"/>
    <property type="molecule type" value="Genomic_DNA"/>
</dbReference>
<dbReference type="EMBL" id="JAAYSN010000048">
    <property type="protein sequence ID" value="NLP38530.1"/>
    <property type="molecule type" value="Genomic_DNA"/>
</dbReference>
<dbReference type="Pfam" id="PF11209">
    <property type="entry name" value="LmeA"/>
    <property type="match status" value="1"/>
</dbReference>
<sequence>MASVWKFLVGVLVGLLVLLLVVEFGLRWFIGNELRSSFEEQAAADGVTMEEDPTIAFGSTPLVLSAVQGTIPDVEITTPSTLQATDQGFLGQPRAHVVLTDLDISDTDNPVAAHMVATTEVPDEFLLDTVQRAMREEGADGGLVQITGLTANTVDNTLDLEFNGGAAVLNLIPRPVDGNLTFEAAGASLFGFGLPQQVSDLITRGLQQGVQEQAGDFRIDAFDVIDGGARLQLSGENVALSEVADTQLPRR</sequence>
<evidence type="ECO:0000313" key="1">
    <source>
        <dbReference type="EMBL" id="NLP38530.1"/>
    </source>
</evidence>
<keyword evidence="3" id="KW-1185">Reference proteome</keyword>
<gene>
    <name evidence="1" type="ORF">GX356_02235</name>
    <name evidence="2" type="ORF">SAMN06295981_0664</name>
</gene>
<evidence type="ECO:0000313" key="2">
    <source>
        <dbReference type="EMBL" id="SMG14458.1"/>
    </source>
</evidence>
<dbReference type="RefSeq" id="WP_085548844.1">
    <property type="nucleotide sequence ID" value="NZ_FXAR01000002.1"/>
</dbReference>
<name>A0A1X7IHX1_9CORY</name>
<accession>A0A1X7IHX1</accession>
<dbReference type="STRING" id="1610489.SAMN06295981_0664"/>
<reference evidence="2" key="2">
    <citation type="submission" date="2017-04" db="EMBL/GenBank/DDBJ databases">
        <authorList>
            <person name="Afonso C.L."/>
            <person name="Miller P.J."/>
            <person name="Scott M.A."/>
            <person name="Spackman E."/>
            <person name="Goraichik I."/>
            <person name="Dimitrov K.M."/>
            <person name="Suarez D.L."/>
            <person name="Swayne D.E."/>
        </authorList>
    </citation>
    <scope>NUCLEOTIDE SEQUENCE [LARGE SCALE GENOMIC DNA]</scope>
    <source>
        <strain evidence="2">VDS</strain>
    </source>
</reference>
<evidence type="ECO:0000313" key="3">
    <source>
        <dbReference type="Proteomes" id="UP000193309"/>
    </source>
</evidence>
<organism evidence="2 3">
    <name type="scientific">Corynebacterium pollutisoli</name>
    <dbReference type="NCBI Taxonomy" id="1610489"/>
    <lineage>
        <taxon>Bacteria</taxon>
        <taxon>Bacillati</taxon>
        <taxon>Actinomycetota</taxon>
        <taxon>Actinomycetes</taxon>
        <taxon>Mycobacteriales</taxon>
        <taxon>Corynebacteriaceae</taxon>
        <taxon>Corynebacterium</taxon>
    </lineage>
</organism>
<reference evidence="3" key="1">
    <citation type="submission" date="2017-04" db="EMBL/GenBank/DDBJ databases">
        <authorList>
            <person name="Varghese N."/>
            <person name="Submissions S."/>
        </authorList>
    </citation>
    <scope>NUCLEOTIDE SEQUENCE [LARGE SCALE GENOMIC DNA]</scope>
    <source>
        <strain evidence="3">VDS</strain>
    </source>
</reference>